<proteinExistence type="inferred from homology"/>
<keyword evidence="8 10" id="KW-1133">Transmembrane helix</keyword>
<reference evidence="11 12" key="1">
    <citation type="submission" date="2019-06" db="EMBL/GenBank/DDBJ databases">
        <title>Discovery of a novel chromosome fission-fusion reversal in muntjac.</title>
        <authorList>
            <person name="Mudd A.B."/>
            <person name="Bredeson J.V."/>
            <person name="Baum R."/>
            <person name="Hockemeyer D."/>
            <person name="Rokhsar D.S."/>
        </authorList>
    </citation>
    <scope>NUCLEOTIDE SEQUENCE [LARGE SCALE GENOMIC DNA]</scope>
    <source>
        <strain evidence="11">UCam_UCB_Mr</strain>
        <tissue evidence="11">Fibroblast cell line</tissue>
    </source>
</reference>
<keyword evidence="5" id="KW-1003">Cell membrane</keyword>
<keyword evidence="12" id="KW-1185">Reference proteome</keyword>
<dbReference type="Proteomes" id="UP000326062">
    <property type="component" value="Chromosome 20"/>
</dbReference>
<dbReference type="InterPro" id="IPR006187">
    <property type="entry name" value="Claudin"/>
</dbReference>
<keyword evidence="9 10" id="KW-0472">Membrane</keyword>
<keyword evidence="6 10" id="KW-0812">Transmembrane</keyword>
<feature type="transmembrane region" description="Helical" evidence="10">
    <location>
        <begin position="32"/>
        <end position="53"/>
    </location>
</feature>
<evidence type="ECO:0000256" key="3">
    <source>
        <dbReference type="ARBA" id="ARBA00008295"/>
    </source>
</evidence>
<evidence type="ECO:0000256" key="8">
    <source>
        <dbReference type="ARBA" id="ARBA00022989"/>
    </source>
</evidence>
<evidence type="ECO:0000256" key="9">
    <source>
        <dbReference type="ARBA" id="ARBA00023136"/>
    </source>
</evidence>
<evidence type="ECO:0000256" key="4">
    <source>
        <dbReference type="ARBA" id="ARBA00022427"/>
    </source>
</evidence>
<evidence type="ECO:0000256" key="6">
    <source>
        <dbReference type="ARBA" id="ARBA00022692"/>
    </source>
</evidence>
<gene>
    <name evidence="11" type="ORF">FD755_018325</name>
</gene>
<evidence type="ECO:0000256" key="10">
    <source>
        <dbReference type="SAM" id="Phobius"/>
    </source>
</evidence>
<dbReference type="GO" id="GO:0005198">
    <property type="term" value="F:structural molecule activity"/>
    <property type="evidence" value="ECO:0007669"/>
    <property type="project" value="InterPro"/>
</dbReference>
<evidence type="ECO:0008006" key="13">
    <source>
        <dbReference type="Google" id="ProtNLM"/>
    </source>
</evidence>
<protein>
    <recommendedName>
        <fullName evidence="13">Claudin</fullName>
    </recommendedName>
</protein>
<accession>A0A5N3X8C2</accession>
<dbReference type="AlphaFoldDB" id="A0A5N3X8C2"/>
<name>A0A5N3X8C2_MUNRE</name>
<evidence type="ECO:0000313" key="12">
    <source>
        <dbReference type="Proteomes" id="UP000326062"/>
    </source>
</evidence>
<feature type="transmembrane region" description="Helical" evidence="10">
    <location>
        <begin position="112"/>
        <end position="134"/>
    </location>
</feature>
<evidence type="ECO:0000256" key="1">
    <source>
        <dbReference type="ARBA" id="ARBA00004435"/>
    </source>
</evidence>
<feature type="transmembrane region" description="Helical" evidence="10">
    <location>
        <begin position="6"/>
        <end position="25"/>
    </location>
</feature>
<evidence type="ECO:0000313" key="11">
    <source>
        <dbReference type="EMBL" id="KAB0370363.1"/>
    </source>
</evidence>
<comment type="similarity">
    <text evidence="3">Belongs to the claudin family.</text>
</comment>
<keyword evidence="4" id="KW-0796">Tight junction</keyword>
<dbReference type="Gene3D" id="1.20.140.150">
    <property type="match status" value="2"/>
</dbReference>
<sequence>MASAGLQILEIIPMLLSWVSALMSCVQPLWKVTVFISNGIVVAQVVWEGLWMFCLDKVQGVQLAAGASPGPAGYPNPLHHLSTCGPARPVVYLVGAKCTPCMEDKDYKACLVLIFQITFVISAVLTLIPGCWTAHTIIRNLYNALATSGLLLLSWGPLSCTCPSRGGGAVLGLQSLYGPSKYPIKNYI</sequence>
<organism evidence="11 12">
    <name type="scientific">Muntiacus reevesi</name>
    <name type="common">Reeves' muntjac</name>
    <name type="synonym">Cervus reevesi</name>
    <dbReference type="NCBI Taxonomy" id="9886"/>
    <lineage>
        <taxon>Eukaryota</taxon>
        <taxon>Metazoa</taxon>
        <taxon>Chordata</taxon>
        <taxon>Craniata</taxon>
        <taxon>Vertebrata</taxon>
        <taxon>Euteleostomi</taxon>
        <taxon>Mammalia</taxon>
        <taxon>Eutheria</taxon>
        <taxon>Laurasiatheria</taxon>
        <taxon>Artiodactyla</taxon>
        <taxon>Ruminantia</taxon>
        <taxon>Pecora</taxon>
        <taxon>Cervidae</taxon>
        <taxon>Muntiacinae</taxon>
        <taxon>Muntiacus</taxon>
    </lineage>
</organism>
<dbReference type="GO" id="GO:0005923">
    <property type="term" value="C:bicellular tight junction"/>
    <property type="evidence" value="ECO:0007669"/>
    <property type="project" value="UniProtKB-SubCell"/>
</dbReference>
<evidence type="ECO:0000256" key="5">
    <source>
        <dbReference type="ARBA" id="ARBA00022475"/>
    </source>
</evidence>
<dbReference type="EMBL" id="VCEB01000014">
    <property type="protein sequence ID" value="KAB0370363.1"/>
    <property type="molecule type" value="Genomic_DNA"/>
</dbReference>
<dbReference type="GO" id="GO:0005886">
    <property type="term" value="C:plasma membrane"/>
    <property type="evidence" value="ECO:0007669"/>
    <property type="project" value="UniProtKB-SubCell"/>
</dbReference>
<evidence type="ECO:0000256" key="2">
    <source>
        <dbReference type="ARBA" id="ARBA00004651"/>
    </source>
</evidence>
<dbReference type="PANTHER" id="PTHR12002">
    <property type="entry name" value="CLAUDIN"/>
    <property type="match status" value="1"/>
</dbReference>
<comment type="subcellular location">
    <subcellularLocation>
        <location evidence="1">Cell junction</location>
        <location evidence="1">Tight junction</location>
    </subcellularLocation>
    <subcellularLocation>
        <location evidence="2">Cell membrane</location>
        <topology evidence="2">Multi-pass membrane protein</topology>
    </subcellularLocation>
</comment>
<keyword evidence="7" id="KW-0965">Cell junction</keyword>
<evidence type="ECO:0000256" key="7">
    <source>
        <dbReference type="ARBA" id="ARBA00022949"/>
    </source>
</evidence>
<comment type="caution">
    <text evidence="11">The sequence shown here is derived from an EMBL/GenBank/DDBJ whole genome shotgun (WGS) entry which is preliminary data.</text>
</comment>